<evidence type="ECO:0000259" key="6">
    <source>
        <dbReference type="Pfam" id="PF13734"/>
    </source>
</evidence>
<dbReference type="InterPro" id="IPR044934">
    <property type="entry name" value="Streptopain_sf"/>
</dbReference>
<keyword evidence="4" id="KW-0378">Hydrolase</keyword>
<dbReference type="RefSeq" id="WP_125019447.1">
    <property type="nucleotide sequence ID" value="NZ_RQVQ01000024.1"/>
</dbReference>
<keyword evidence="5" id="KW-0788">Thiol protease</keyword>
<dbReference type="OrthoDB" id="2235251at2"/>
<keyword evidence="8" id="KW-1185">Reference proteome</keyword>
<dbReference type="GO" id="GO:0006508">
    <property type="term" value="P:proteolysis"/>
    <property type="evidence" value="ECO:0007669"/>
    <property type="project" value="UniProtKB-KW"/>
</dbReference>
<accession>A0A3P3W3V1</accession>
<evidence type="ECO:0000313" key="7">
    <source>
        <dbReference type="EMBL" id="RRJ89640.1"/>
    </source>
</evidence>
<dbReference type="Pfam" id="PF13734">
    <property type="entry name" value="Inhibitor_I69"/>
    <property type="match status" value="1"/>
</dbReference>
<feature type="domain" description="Spi protease inhibitor" evidence="6">
    <location>
        <begin position="87"/>
        <end position="147"/>
    </location>
</feature>
<evidence type="ECO:0000256" key="3">
    <source>
        <dbReference type="ARBA" id="ARBA00022729"/>
    </source>
</evidence>
<dbReference type="Pfam" id="PF01640">
    <property type="entry name" value="Peptidase_C10"/>
    <property type="match status" value="1"/>
</dbReference>
<dbReference type="Proteomes" id="UP000275719">
    <property type="component" value="Unassembled WGS sequence"/>
</dbReference>
<gene>
    <name evidence="7" type="ORF">EG240_11030</name>
</gene>
<evidence type="ECO:0000256" key="1">
    <source>
        <dbReference type="ARBA" id="ARBA00009693"/>
    </source>
</evidence>
<dbReference type="SUPFAM" id="SSF54001">
    <property type="entry name" value="Cysteine proteinases"/>
    <property type="match status" value="1"/>
</dbReference>
<dbReference type="EMBL" id="RQVQ01000024">
    <property type="protein sequence ID" value="RRJ89640.1"/>
    <property type="molecule type" value="Genomic_DNA"/>
</dbReference>
<protein>
    <recommendedName>
        <fullName evidence="6">Spi protease inhibitor domain-containing protein</fullName>
    </recommendedName>
</protein>
<dbReference type="InterPro" id="IPR038765">
    <property type="entry name" value="Papain-like_cys_pep_sf"/>
</dbReference>
<evidence type="ECO:0000256" key="2">
    <source>
        <dbReference type="ARBA" id="ARBA00022670"/>
    </source>
</evidence>
<evidence type="ECO:0000313" key="8">
    <source>
        <dbReference type="Proteomes" id="UP000275719"/>
    </source>
</evidence>
<dbReference type="Gene3D" id="3.90.70.50">
    <property type="entry name" value="Peptidase C10, streptopain"/>
    <property type="match status" value="2"/>
</dbReference>
<proteinExistence type="inferred from homology"/>
<evidence type="ECO:0000256" key="5">
    <source>
        <dbReference type="ARBA" id="ARBA00022807"/>
    </source>
</evidence>
<sequence length="514" mass="58183">MLNQLLNYEKTYLLAFGLITSCQSPDEISETSSNFENYNARTTTSSLVTLEEAKSIALRQRPIGSDPLQPDPCSGVQFPIFTPQQVEKVITILDKNSNPTMCLFNADTSRFLLLSASKLEEPILAFSTEASFEMEDMPRDLAIWLDLGITKISQFNKMNYYYDLSVYDSWNALGINSPASDYFIGDRNGIPVFIDWPTFTRENVGCPYIKEETKTEPLLDNIMWGQGLGYNESQDFYNDSNYTEYAEGKCSSMPSNNKFLAGCTFVAFGQIMKYHNDFGDVNLQGNDVVENVSVYTTSQTAGVSLLMKGLYDLTQGTTRNCSKGTGAHIYKVADVLRSNTLPYKYSSAHYVSNMNTLLMWENIVENSLPVVLCGYSVKPENSTTINIKVLINNREQVFGTKIEGGHAWVCDGYLEQYQKVKVTNNTTNEVSFQEEFKQEFWHMNWGWHKAGQTFASNNGWYRDGLFKPHGQDNGTDLIDFNDLRGYDVNGDGVNESSYHQGYYYNRSMVINIKP</sequence>
<dbReference type="InterPro" id="IPR000200">
    <property type="entry name" value="Peptidase_C10"/>
</dbReference>
<organism evidence="7 8">
    <name type="scientific">Paenimyroides tangerinum</name>
    <dbReference type="NCBI Taxonomy" id="2488728"/>
    <lineage>
        <taxon>Bacteria</taxon>
        <taxon>Pseudomonadati</taxon>
        <taxon>Bacteroidota</taxon>
        <taxon>Flavobacteriia</taxon>
        <taxon>Flavobacteriales</taxon>
        <taxon>Flavobacteriaceae</taxon>
        <taxon>Paenimyroides</taxon>
    </lineage>
</organism>
<name>A0A3P3W3V1_9FLAO</name>
<comment type="caution">
    <text evidence="7">The sequence shown here is derived from an EMBL/GenBank/DDBJ whole genome shotgun (WGS) entry which is preliminary data.</text>
</comment>
<keyword evidence="2" id="KW-0645">Protease</keyword>
<keyword evidence="3" id="KW-0732">Signal</keyword>
<dbReference type="InterPro" id="IPR025896">
    <property type="entry name" value="Spi_Prtas-inh"/>
</dbReference>
<evidence type="ECO:0000256" key="4">
    <source>
        <dbReference type="ARBA" id="ARBA00022801"/>
    </source>
</evidence>
<comment type="similarity">
    <text evidence="1">Belongs to the peptidase C10 family.</text>
</comment>
<reference evidence="7 8" key="1">
    <citation type="submission" date="2018-11" db="EMBL/GenBank/DDBJ databases">
        <title>Flavobacterium sp. nov., YIM 102701-2 draft genome.</title>
        <authorList>
            <person name="Li G."/>
            <person name="Jiang Y."/>
        </authorList>
    </citation>
    <scope>NUCLEOTIDE SEQUENCE [LARGE SCALE GENOMIC DNA]</scope>
    <source>
        <strain evidence="7 8">YIM 102701-2</strain>
    </source>
</reference>
<dbReference type="AlphaFoldDB" id="A0A3P3W3V1"/>
<dbReference type="GO" id="GO:0008234">
    <property type="term" value="F:cysteine-type peptidase activity"/>
    <property type="evidence" value="ECO:0007669"/>
    <property type="project" value="UniProtKB-KW"/>
</dbReference>